<protein>
    <submittedName>
        <fullName evidence="7">FAD-linked oxidase</fullName>
    </submittedName>
</protein>
<dbReference type="Gene3D" id="3.30.43.10">
    <property type="entry name" value="Uridine Diphospho-n-acetylenolpyruvylglucosamine Reductase, domain 2"/>
    <property type="match status" value="1"/>
</dbReference>
<dbReference type="RefSeq" id="WP_116570209.1">
    <property type="nucleotide sequence ID" value="NZ_QDGZ01000001.1"/>
</dbReference>
<accession>A0A2T8FEG1</accession>
<sequence>MITSTRPQQVLLEPLAVDVFATTLRGELIPPGDPSYEQHRRVWNGSIDRHPGLIARCAGIADVRSAIRFAREQGLLVAVRGGGHSFPGYSVCDGGMVIDLSLMKGIRVDPEARTARVQAGALLGELDRETQEFGLAVTTGIVTHTGVAGLTLGGGLGWLQRKHGLMIDNLLSVDVVTADGEFVTASQSRNADLFWGLRGGGGNFGIATEFEFRLHPVGPDIFAGPVFWAMEDAPEVLRFYRDWIADCPDELMTIVVQRRAPDLPVIPRDLVGRHMIAVVACHVGTVNDGERVMRPLKSFGRPLLDLCQPKPYLVHQSMFDPSYPHGWWYYVRACDVAELTNDVIDIMAEHGRRIVSPISSIGLWQMGGAVARVRDEDTAFNGRGAGFTFNINGNSYTADGFDAEREWARDYWSALAPYHSSVYVNFLMDEGKGRVREAYGPAKYDRLTTLKRRYDPDNVFRLNQNIPPAP</sequence>
<keyword evidence="4" id="KW-0274">FAD</keyword>
<keyword evidence="8" id="KW-1185">Reference proteome</keyword>
<dbReference type="InterPro" id="IPR050416">
    <property type="entry name" value="FAD-linked_Oxidoreductase"/>
</dbReference>
<comment type="similarity">
    <text evidence="2">Belongs to the oxygen-dependent FAD-linked oxidoreductase family.</text>
</comment>
<dbReference type="PANTHER" id="PTHR42973:SF39">
    <property type="entry name" value="FAD-BINDING PCMH-TYPE DOMAIN-CONTAINING PROTEIN"/>
    <property type="match status" value="1"/>
</dbReference>
<dbReference type="OrthoDB" id="3682986at2"/>
<dbReference type="InterPro" id="IPR016167">
    <property type="entry name" value="FAD-bd_PCMH_sub1"/>
</dbReference>
<evidence type="ECO:0000256" key="5">
    <source>
        <dbReference type="ARBA" id="ARBA00023002"/>
    </source>
</evidence>
<evidence type="ECO:0000256" key="3">
    <source>
        <dbReference type="ARBA" id="ARBA00022630"/>
    </source>
</evidence>
<gene>
    <name evidence="7" type="ORF">DDE18_00015</name>
</gene>
<evidence type="ECO:0000259" key="6">
    <source>
        <dbReference type="PROSITE" id="PS51387"/>
    </source>
</evidence>
<dbReference type="InterPro" id="IPR016164">
    <property type="entry name" value="FAD-linked_Oxase-like_C"/>
</dbReference>
<evidence type="ECO:0000256" key="2">
    <source>
        <dbReference type="ARBA" id="ARBA00005466"/>
    </source>
</evidence>
<dbReference type="InterPro" id="IPR016169">
    <property type="entry name" value="FAD-bd_PCMH_sub2"/>
</dbReference>
<dbReference type="Pfam" id="PF01565">
    <property type="entry name" value="FAD_binding_4"/>
    <property type="match status" value="1"/>
</dbReference>
<reference evidence="7 8" key="1">
    <citation type="submission" date="2018-04" db="EMBL/GenBank/DDBJ databases">
        <title>Genome of Nocardioides gansuensis WSJ-1.</title>
        <authorList>
            <person name="Wu S."/>
            <person name="Wang G."/>
        </authorList>
    </citation>
    <scope>NUCLEOTIDE SEQUENCE [LARGE SCALE GENOMIC DNA]</scope>
    <source>
        <strain evidence="7 8">WSJ-1</strain>
    </source>
</reference>
<dbReference type="Gene3D" id="3.40.462.20">
    <property type="match status" value="1"/>
</dbReference>
<proteinExistence type="inferred from homology"/>
<dbReference type="GO" id="GO:0071949">
    <property type="term" value="F:FAD binding"/>
    <property type="evidence" value="ECO:0007669"/>
    <property type="project" value="InterPro"/>
</dbReference>
<dbReference type="Gene3D" id="3.30.465.10">
    <property type="match status" value="1"/>
</dbReference>
<dbReference type="EMBL" id="QDGZ01000001">
    <property type="protein sequence ID" value="PVG84080.1"/>
    <property type="molecule type" value="Genomic_DNA"/>
</dbReference>
<comment type="cofactor">
    <cofactor evidence="1">
        <name>FAD</name>
        <dbReference type="ChEBI" id="CHEBI:57692"/>
    </cofactor>
</comment>
<dbReference type="SUPFAM" id="SSF56176">
    <property type="entry name" value="FAD-binding/transporter-associated domain-like"/>
    <property type="match status" value="1"/>
</dbReference>
<dbReference type="PROSITE" id="PS00862">
    <property type="entry name" value="OX2_COVAL_FAD"/>
    <property type="match status" value="1"/>
</dbReference>
<dbReference type="PROSITE" id="PS51387">
    <property type="entry name" value="FAD_PCMH"/>
    <property type="match status" value="1"/>
</dbReference>
<evidence type="ECO:0000313" key="7">
    <source>
        <dbReference type="EMBL" id="PVG84080.1"/>
    </source>
</evidence>
<keyword evidence="3" id="KW-0285">Flavoprotein</keyword>
<dbReference type="InterPro" id="IPR036318">
    <property type="entry name" value="FAD-bd_PCMH-like_sf"/>
</dbReference>
<keyword evidence="5" id="KW-0560">Oxidoreductase</keyword>
<dbReference type="InterPro" id="IPR016166">
    <property type="entry name" value="FAD-bd_PCMH"/>
</dbReference>
<dbReference type="SUPFAM" id="SSF55103">
    <property type="entry name" value="FAD-linked oxidases, C-terminal domain"/>
    <property type="match status" value="1"/>
</dbReference>
<evidence type="ECO:0000313" key="8">
    <source>
        <dbReference type="Proteomes" id="UP000246018"/>
    </source>
</evidence>
<dbReference type="InterPro" id="IPR006093">
    <property type="entry name" value="Oxy_OxRdtase_FAD_BS"/>
</dbReference>
<feature type="domain" description="FAD-binding PCMH-type" evidence="6">
    <location>
        <begin position="47"/>
        <end position="217"/>
    </location>
</feature>
<dbReference type="Pfam" id="PF08031">
    <property type="entry name" value="BBE"/>
    <property type="match status" value="1"/>
</dbReference>
<dbReference type="AlphaFoldDB" id="A0A2T8FEG1"/>
<comment type="caution">
    <text evidence="7">The sequence shown here is derived from an EMBL/GenBank/DDBJ whole genome shotgun (WGS) entry which is preliminary data.</text>
</comment>
<name>A0A2T8FEG1_9ACTN</name>
<evidence type="ECO:0000256" key="1">
    <source>
        <dbReference type="ARBA" id="ARBA00001974"/>
    </source>
</evidence>
<dbReference type="Proteomes" id="UP000246018">
    <property type="component" value="Unassembled WGS sequence"/>
</dbReference>
<dbReference type="InterPro" id="IPR012951">
    <property type="entry name" value="BBE"/>
</dbReference>
<organism evidence="7 8">
    <name type="scientific">Nocardioides gansuensis</name>
    <dbReference type="NCBI Taxonomy" id="2138300"/>
    <lineage>
        <taxon>Bacteria</taxon>
        <taxon>Bacillati</taxon>
        <taxon>Actinomycetota</taxon>
        <taxon>Actinomycetes</taxon>
        <taxon>Propionibacteriales</taxon>
        <taxon>Nocardioidaceae</taxon>
        <taxon>Nocardioides</taxon>
    </lineage>
</organism>
<dbReference type="InterPro" id="IPR006094">
    <property type="entry name" value="Oxid_FAD_bind_N"/>
</dbReference>
<dbReference type="PANTHER" id="PTHR42973">
    <property type="entry name" value="BINDING OXIDOREDUCTASE, PUTATIVE (AFU_ORTHOLOGUE AFUA_1G17690)-RELATED"/>
    <property type="match status" value="1"/>
</dbReference>
<evidence type="ECO:0000256" key="4">
    <source>
        <dbReference type="ARBA" id="ARBA00022827"/>
    </source>
</evidence>
<dbReference type="GO" id="GO:0016491">
    <property type="term" value="F:oxidoreductase activity"/>
    <property type="evidence" value="ECO:0007669"/>
    <property type="project" value="UniProtKB-KW"/>
</dbReference>